<organism evidence="1">
    <name type="scientific">uncultured organism MedDCM-OCT-S05-C26</name>
    <dbReference type="NCBI Taxonomy" id="743623"/>
    <lineage>
        <taxon>unclassified sequences</taxon>
        <taxon>environmental samples</taxon>
    </lineage>
</organism>
<sequence>MVTTPNASNSSGIVPESLKDHKELLSKLDQYASTVLSNEEDPLKRSQLLRLYADEVGFPLNERTAALLLSRAAGAIAGVSEPRRKGQKLDTSSVPWAWEGVIMSGTFNLLVAPPKVGKSALMVGMISAWHHGEETYLGQRLHGVCPKVFIVGTDQPESDWFTLFKREGLVTSDGELAGPVEMLWHTGAPLHLTDEGISHLGEIARENPGSLFLLDSYHACCAVLGLEEAASSFDGPARKLAEALAPYKATLAMIHHTNKSVSGGNATQASRGSNALPAAASLTILMNWFKQPAEGQTQNDHRVVVKTQGRAKGTTLLIELQDDGWIHHGDGESVLAAEAMQEAADELQGRQADLFDYMCERWATGQFPVTTNELQDVGKCNATKVLRALRALEKKGLIYQQGQMEALVAGGRPQFLWAPHEASPESGGIRGLRGNTSRASHEIEGFTPITPITPNTLCTSAEGVLPPMPGTPVELHRNGDWNNGWVVSDASDLHAVRVAKLGSPNVTVGSLRWDLDVRPCQSSPFKADSVESDPFDF</sequence>
<name>D6PKE1_9ZZZZ</name>
<dbReference type="InterPro" id="IPR027417">
    <property type="entry name" value="P-loop_NTPase"/>
</dbReference>
<proteinExistence type="predicted"/>
<dbReference type="AlphaFoldDB" id="D6PKE1"/>
<protein>
    <submittedName>
        <fullName evidence="1">Uncharacterized protein</fullName>
    </submittedName>
</protein>
<reference evidence="1" key="1">
    <citation type="journal article" date="2010" name="ISME J.">
        <title>Metagenome of the Mediterranean deep chlorophyll maximum studied by direct and fosmid library 454 pyrosequencing.</title>
        <authorList>
            <person name="Ghai R."/>
            <person name="Martin-Cuadrado A.B."/>
            <person name="Molto A.G."/>
            <person name="Heredia I.G."/>
            <person name="Cabrera R."/>
            <person name="Martin J."/>
            <person name="Verdu M."/>
            <person name="Deschamps P."/>
            <person name="Moreira D."/>
            <person name="Lopez-Garcia P."/>
            <person name="Mira A."/>
            <person name="Rodriguez-Valera F."/>
        </authorList>
    </citation>
    <scope>NUCLEOTIDE SEQUENCE</scope>
</reference>
<accession>D6PKE1</accession>
<dbReference type="EMBL" id="GU943124">
    <property type="protein sequence ID" value="ADD96192.1"/>
    <property type="molecule type" value="Genomic_DNA"/>
</dbReference>
<dbReference type="Gene3D" id="3.40.50.300">
    <property type="entry name" value="P-loop containing nucleotide triphosphate hydrolases"/>
    <property type="match status" value="1"/>
</dbReference>
<dbReference type="InterPro" id="IPR036390">
    <property type="entry name" value="WH_DNA-bd_sf"/>
</dbReference>
<dbReference type="SUPFAM" id="SSF46785">
    <property type="entry name" value="Winged helix' DNA-binding domain"/>
    <property type="match status" value="1"/>
</dbReference>
<evidence type="ECO:0000313" key="1">
    <source>
        <dbReference type="EMBL" id="ADD96192.1"/>
    </source>
</evidence>
<dbReference type="SUPFAM" id="SSF52540">
    <property type="entry name" value="P-loop containing nucleoside triphosphate hydrolases"/>
    <property type="match status" value="1"/>
</dbReference>
<dbReference type="Pfam" id="PF13481">
    <property type="entry name" value="AAA_25"/>
    <property type="match status" value="1"/>
</dbReference>